<evidence type="ECO:0000256" key="2">
    <source>
        <dbReference type="ARBA" id="ARBA00012261"/>
    </source>
</evidence>
<evidence type="ECO:0000256" key="5">
    <source>
        <dbReference type="HAMAP-Rule" id="MF_00182"/>
    </source>
</evidence>
<dbReference type="CDD" id="cd08704">
    <property type="entry name" value="Met_tRNA_FMT_C"/>
    <property type="match status" value="1"/>
</dbReference>
<dbReference type="GO" id="GO:0004479">
    <property type="term" value="F:methionyl-tRNA formyltransferase activity"/>
    <property type="evidence" value="ECO:0007669"/>
    <property type="project" value="UniProtKB-UniRule"/>
</dbReference>
<keyword evidence="4 5" id="KW-0648">Protein biosynthesis</keyword>
<evidence type="ECO:0000313" key="8">
    <source>
        <dbReference type="EMBL" id="MBB5017353.1"/>
    </source>
</evidence>
<dbReference type="InterPro" id="IPR041711">
    <property type="entry name" value="Met-tRNA-FMT_N"/>
</dbReference>
<dbReference type="InterPro" id="IPR002376">
    <property type="entry name" value="Formyl_transf_N"/>
</dbReference>
<dbReference type="InterPro" id="IPR001555">
    <property type="entry name" value="GART_AS"/>
</dbReference>
<organism evidence="8 9">
    <name type="scientific">Chitinivorax tropicus</name>
    <dbReference type="NCBI Taxonomy" id="714531"/>
    <lineage>
        <taxon>Bacteria</taxon>
        <taxon>Pseudomonadati</taxon>
        <taxon>Pseudomonadota</taxon>
        <taxon>Betaproteobacteria</taxon>
        <taxon>Chitinivorax</taxon>
    </lineage>
</organism>
<dbReference type="EC" id="2.1.2.9" evidence="2 5"/>
<evidence type="ECO:0000259" key="7">
    <source>
        <dbReference type="Pfam" id="PF02911"/>
    </source>
</evidence>
<keyword evidence="9" id="KW-1185">Reference proteome</keyword>
<dbReference type="Pfam" id="PF02911">
    <property type="entry name" value="Formyl_trans_C"/>
    <property type="match status" value="1"/>
</dbReference>
<accession>A0A840MMC4</accession>
<dbReference type="PANTHER" id="PTHR11138:SF5">
    <property type="entry name" value="METHIONYL-TRNA FORMYLTRANSFERASE, MITOCHONDRIAL"/>
    <property type="match status" value="1"/>
</dbReference>
<protein>
    <recommendedName>
        <fullName evidence="2 5">Methionyl-tRNA formyltransferase</fullName>
        <ecNumber evidence="2 5">2.1.2.9</ecNumber>
    </recommendedName>
</protein>
<proteinExistence type="inferred from homology"/>
<dbReference type="AlphaFoldDB" id="A0A840MMC4"/>
<sequence length="309" mass="32341">MKLIFAGTPAFAAASLDALIKAGHDIPLVLTQPDRPAGRGMKLMPSAVKQLALEHGLTVAQPLTLKDVAVQQQLADIQADVMVVAAYGLLLPQAVLDIPRHGCLNVHGSLLPRWRGAAPIHRAIQAGDGETGITIMQMEAGLDTGPMLLKKSLPITDTDTTADLHDKLAAMGAESIVEALALLKDGALPGERQDDALANYAAKLTKAESVMDWKLPAAQVARTIRAFNPFPGVVADWQGEPLKLWMAQAVVGEGEPGRVLKADGEGIVVACGSGAVCLTELQRAGGKRLSAAALLAGLPIKAGERFTCQ</sequence>
<comment type="similarity">
    <text evidence="1 5">Belongs to the Fmt family.</text>
</comment>
<feature type="domain" description="Formyl transferase N-terminal" evidence="6">
    <location>
        <begin position="2"/>
        <end position="180"/>
    </location>
</feature>
<feature type="binding site" evidence="5">
    <location>
        <begin position="109"/>
        <end position="112"/>
    </location>
    <ligand>
        <name>(6S)-5,6,7,8-tetrahydrofolate</name>
        <dbReference type="ChEBI" id="CHEBI:57453"/>
    </ligand>
</feature>
<dbReference type="PROSITE" id="PS00373">
    <property type="entry name" value="GART"/>
    <property type="match status" value="1"/>
</dbReference>
<dbReference type="InterPro" id="IPR005793">
    <property type="entry name" value="Formyl_trans_C"/>
</dbReference>
<dbReference type="PANTHER" id="PTHR11138">
    <property type="entry name" value="METHIONYL-TRNA FORMYLTRANSFERASE"/>
    <property type="match status" value="1"/>
</dbReference>
<dbReference type="InterPro" id="IPR044135">
    <property type="entry name" value="Met-tRNA-FMT_C"/>
</dbReference>
<reference evidence="8 9" key="1">
    <citation type="submission" date="2020-08" db="EMBL/GenBank/DDBJ databases">
        <title>Genomic Encyclopedia of Type Strains, Phase IV (KMG-IV): sequencing the most valuable type-strain genomes for metagenomic binning, comparative biology and taxonomic classification.</title>
        <authorList>
            <person name="Goeker M."/>
        </authorList>
    </citation>
    <scope>NUCLEOTIDE SEQUENCE [LARGE SCALE GENOMIC DNA]</scope>
    <source>
        <strain evidence="8 9">DSM 27165</strain>
    </source>
</reference>
<dbReference type="FunFam" id="3.40.50.12230:FF:000001">
    <property type="entry name" value="Methionyl-tRNA formyltransferase"/>
    <property type="match status" value="1"/>
</dbReference>
<dbReference type="InterPro" id="IPR011034">
    <property type="entry name" value="Formyl_transferase-like_C_sf"/>
</dbReference>
<evidence type="ECO:0000259" key="6">
    <source>
        <dbReference type="Pfam" id="PF00551"/>
    </source>
</evidence>
<dbReference type="SUPFAM" id="SSF50486">
    <property type="entry name" value="FMT C-terminal domain-like"/>
    <property type="match status" value="1"/>
</dbReference>
<feature type="domain" description="Formyl transferase C-terminal" evidence="7">
    <location>
        <begin position="203"/>
        <end position="298"/>
    </location>
</feature>
<comment type="caution">
    <text evidence="8">The sequence shown here is derived from an EMBL/GenBank/DDBJ whole genome shotgun (WGS) entry which is preliminary data.</text>
</comment>
<dbReference type="InterPro" id="IPR005794">
    <property type="entry name" value="Fmt"/>
</dbReference>
<keyword evidence="3 5" id="KW-0808">Transferase</keyword>
<dbReference type="EMBL" id="JACHHY010000003">
    <property type="protein sequence ID" value="MBB5017353.1"/>
    <property type="molecule type" value="Genomic_DNA"/>
</dbReference>
<comment type="function">
    <text evidence="5">Attaches a formyl group to the free amino group of methionyl-tRNA(fMet). The formyl group appears to play a dual role in the initiator identity of N-formylmethionyl-tRNA by promoting its recognition by IF2 and preventing the misappropriation of this tRNA by the elongation apparatus.</text>
</comment>
<evidence type="ECO:0000256" key="1">
    <source>
        <dbReference type="ARBA" id="ARBA00010699"/>
    </source>
</evidence>
<dbReference type="NCBIfam" id="TIGR00460">
    <property type="entry name" value="fmt"/>
    <property type="match status" value="1"/>
</dbReference>
<dbReference type="RefSeq" id="WP_184035015.1">
    <property type="nucleotide sequence ID" value="NZ_JACHHY010000003.1"/>
</dbReference>
<name>A0A840MMC4_9PROT</name>
<dbReference type="Gene3D" id="3.40.50.12230">
    <property type="match status" value="1"/>
</dbReference>
<gene>
    <name evidence="5" type="primary">fmt</name>
    <name evidence="8" type="ORF">HNQ59_000617</name>
</gene>
<dbReference type="Proteomes" id="UP000575898">
    <property type="component" value="Unassembled WGS sequence"/>
</dbReference>
<dbReference type="SUPFAM" id="SSF53328">
    <property type="entry name" value="Formyltransferase"/>
    <property type="match status" value="1"/>
</dbReference>
<dbReference type="GO" id="GO:0005829">
    <property type="term" value="C:cytosol"/>
    <property type="evidence" value="ECO:0007669"/>
    <property type="project" value="TreeGrafter"/>
</dbReference>
<dbReference type="CDD" id="cd08646">
    <property type="entry name" value="FMT_core_Met-tRNA-FMT_N"/>
    <property type="match status" value="1"/>
</dbReference>
<evidence type="ECO:0000256" key="3">
    <source>
        <dbReference type="ARBA" id="ARBA00022679"/>
    </source>
</evidence>
<dbReference type="Pfam" id="PF00551">
    <property type="entry name" value="Formyl_trans_N"/>
    <property type="match status" value="1"/>
</dbReference>
<evidence type="ECO:0000256" key="4">
    <source>
        <dbReference type="ARBA" id="ARBA00022917"/>
    </source>
</evidence>
<comment type="catalytic activity">
    <reaction evidence="5">
        <text>L-methionyl-tRNA(fMet) + (6R)-10-formyltetrahydrofolate = N-formyl-L-methionyl-tRNA(fMet) + (6S)-5,6,7,8-tetrahydrofolate + H(+)</text>
        <dbReference type="Rhea" id="RHEA:24380"/>
        <dbReference type="Rhea" id="RHEA-COMP:9952"/>
        <dbReference type="Rhea" id="RHEA-COMP:9953"/>
        <dbReference type="ChEBI" id="CHEBI:15378"/>
        <dbReference type="ChEBI" id="CHEBI:57453"/>
        <dbReference type="ChEBI" id="CHEBI:78530"/>
        <dbReference type="ChEBI" id="CHEBI:78844"/>
        <dbReference type="ChEBI" id="CHEBI:195366"/>
        <dbReference type="EC" id="2.1.2.9"/>
    </reaction>
</comment>
<dbReference type="InterPro" id="IPR036477">
    <property type="entry name" value="Formyl_transf_N_sf"/>
</dbReference>
<dbReference type="HAMAP" id="MF_00182">
    <property type="entry name" value="Formyl_trans"/>
    <property type="match status" value="1"/>
</dbReference>
<evidence type="ECO:0000313" key="9">
    <source>
        <dbReference type="Proteomes" id="UP000575898"/>
    </source>
</evidence>